<evidence type="ECO:0000313" key="7">
    <source>
        <dbReference type="EMBL" id="KAA8904868.1"/>
    </source>
</evidence>
<sequence>MPSRFIFRAQGLPKNATVRDIEGLGTQFCKPGEKLALVADSVSFVPSCSGSRTQTALFSVQPPLPSFLKTEGSFAFQLRGHDVEVDMNFYGLTQMYPTPAGKPIIADIVAVTGINSHAYGSWKSKEGLEQMWLRDFLSKDFPNCRTMTFGYNADLKDQSVHRILDYCRRFLKDLEYIRQSQEEARRPIIFIGHSYGGLIVAHSLVKAKFDQTRGKKAPLDALLQATRGILFFGTPHRGMLVEDLVQALKKSGITEREGLLAEIQQNSKTLELQLGRFVDICDGFKIASFYELKPTRSLVVDKGDVWRLGGAYKMAVQDTSSILRLPNTVEWKRPVDADHSGMVKFKANSDKTYAEVRNVLKTMLSDAL</sequence>
<gene>
    <name evidence="7" type="ORF">FN846DRAFT_907600</name>
</gene>
<dbReference type="EMBL" id="VXIS01000103">
    <property type="protein sequence ID" value="KAA8904868.1"/>
    <property type="molecule type" value="Genomic_DNA"/>
</dbReference>
<evidence type="ECO:0000256" key="4">
    <source>
        <dbReference type="ARBA" id="ARBA00022824"/>
    </source>
</evidence>
<dbReference type="AlphaFoldDB" id="A0A5J5EW00"/>
<evidence type="ECO:0000256" key="1">
    <source>
        <dbReference type="ARBA" id="ARBA00004173"/>
    </source>
</evidence>
<keyword evidence="6" id="KW-0472">Membrane</keyword>
<protein>
    <recommendedName>
        <fullName evidence="9">Alpha/Beta hydrolase protein</fullName>
    </recommendedName>
</protein>
<keyword evidence="5" id="KW-0496">Mitochondrion</keyword>
<dbReference type="GO" id="GO:0005739">
    <property type="term" value="C:mitochondrion"/>
    <property type="evidence" value="ECO:0007669"/>
    <property type="project" value="UniProtKB-SubCell"/>
</dbReference>
<dbReference type="InterPro" id="IPR029058">
    <property type="entry name" value="AB_hydrolase_fold"/>
</dbReference>
<dbReference type="InterPro" id="IPR052374">
    <property type="entry name" value="SERAC1"/>
</dbReference>
<evidence type="ECO:0000256" key="5">
    <source>
        <dbReference type="ARBA" id="ARBA00023128"/>
    </source>
</evidence>
<keyword evidence="4" id="KW-0256">Endoplasmic reticulum</keyword>
<dbReference type="PANTHER" id="PTHR48182">
    <property type="entry name" value="PROTEIN SERAC1"/>
    <property type="match status" value="1"/>
</dbReference>
<dbReference type="GO" id="GO:0016020">
    <property type="term" value="C:membrane"/>
    <property type="evidence" value="ECO:0007669"/>
    <property type="project" value="UniProtKB-SubCell"/>
</dbReference>
<name>A0A5J5EW00_9PEZI</name>
<proteinExistence type="predicted"/>
<comment type="caution">
    <text evidence="7">The sequence shown here is derived from an EMBL/GenBank/DDBJ whole genome shotgun (WGS) entry which is preliminary data.</text>
</comment>
<reference evidence="7 8" key="1">
    <citation type="submission" date="2019-09" db="EMBL/GenBank/DDBJ databases">
        <title>Draft genome of the ectomycorrhizal ascomycete Sphaerosporella brunnea.</title>
        <authorList>
            <consortium name="DOE Joint Genome Institute"/>
            <person name="Benucci G.M."/>
            <person name="Marozzi G."/>
            <person name="Antonielli L."/>
            <person name="Sanchez S."/>
            <person name="Marco P."/>
            <person name="Wang X."/>
            <person name="Falini L.B."/>
            <person name="Barry K."/>
            <person name="Haridas S."/>
            <person name="Lipzen A."/>
            <person name="Labutti K."/>
            <person name="Grigoriev I.V."/>
            <person name="Murat C."/>
            <person name="Martin F."/>
            <person name="Albertini E."/>
            <person name="Donnini D."/>
            <person name="Bonito G."/>
        </authorList>
    </citation>
    <scope>NUCLEOTIDE SEQUENCE [LARGE SCALE GENOMIC DNA]</scope>
    <source>
        <strain evidence="7 8">Sb_GMNB300</strain>
    </source>
</reference>
<dbReference type="Gene3D" id="3.40.50.1820">
    <property type="entry name" value="alpha/beta hydrolase"/>
    <property type="match status" value="1"/>
</dbReference>
<dbReference type="PANTHER" id="PTHR48182:SF2">
    <property type="entry name" value="PROTEIN SERAC1"/>
    <property type="match status" value="1"/>
</dbReference>
<dbReference type="GO" id="GO:0005783">
    <property type="term" value="C:endoplasmic reticulum"/>
    <property type="evidence" value="ECO:0007669"/>
    <property type="project" value="UniProtKB-SubCell"/>
</dbReference>
<evidence type="ECO:0000313" key="8">
    <source>
        <dbReference type="Proteomes" id="UP000326924"/>
    </source>
</evidence>
<accession>A0A5J5EW00</accession>
<comment type="subcellular location">
    <subcellularLocation>
        <location evidence="2">Endoplasmic reticulum</location>
    </subcellularLocation>
    <subcellularLocation>
        <location evidence="3">Membrane</location>
    </subcellularLocation>
    <subcellularLocation>
        <location evidence="1">Mitochondrion</location>
    </subcellularLocation>
</comment>
<dbReference type="SUPFAM" id="SSF53474">
    <property type="entry name" value="alpha/beta-Hydrolases"/>
    <property type="match status" value="1"/>
</dbReference>
<keyword evidence="8" id="KW-1185">Reference proteome</keyword>
<evidence type="ECO:0008006" key="9">
    <source>
        <dbReference type="Google" id="ProtNLM"/>
    </source>
</evidence>
<dbReference type="InParanoid" id="A0A5J5EW00"/>
<dbReference type="OrthoDB" id="1658288at2759"/>
<organism evidence="7 8">
    <name type="scientific">Sphaerosporella brunnea</name>
    <dbReference type="NCBI Taxonomy" id="1250544"/>
    <lineage>
        <taxon>Eukaryota</taxon>
        <taxon>Fungi</taxon>
        <taxon>Dikarya</taxon>
        <taxon>Ascomycota</taxon>
        <taxon>Pezizomycotina</taxon>
        <taxon>Pezizomycetes</taxon>
        <taxon>Pezizales</taxon>
        <taxon>Pyronemataceae</taxon>
        <taxon>Sphaerosporella</taxon>
    </lineage>
</organism>
<evidence type="ECO:0000256" key="2">
    <source>
        <dbReference type="ARBA" id="ARBA00004240"/>
    </source>
</evidence>
<dbReference type="Proteomes" id="UP000326924">
    <property type="component" value="Unassembled WGS sequence"/>
</dbReference>
<evidence type="ECO:0000256" key="6">
    <source>
        <dbReference type="ARBA" id="ARBA00023136"/>
    </source>
</evidence>
<evidence type="ECO:0000256" key="3">
    <source>
        <dbReference type="ARBA" id="ARBA00004370"/>
    </source>
</evidence>